<accession>A0AA36MNQ9</accession>
<evidence type="ECO:0000313" key="3">
    <source>
        <dbReference type="Proteomes" id="UP001178507"/>
    </source>
</evidence>
<organism evidence="2 3">
    <name type="scientific">Effrenium voratum</name>
    <dbReference type="NCBI Taxonomy" id="2562239"/>
    <lineage>
        <taxon>Eukaryota</taxon>
        <taxon>Sar</taxon>
        <taxon>Alveolata</taxon>
        <taxon>Dinophyceae</taxon>
        <taxon>Suessiales</taxon>
        <taxon>Symbiodiniaceae</taxon>
        <taxon>Effrenium</taxon>
    </lineage>
</organism>
<dbReference type="EMBL" id="CAUJNA010000557">
    <property type="protein sequence ID" value="CAJ1378631.1"/>
    <property type="molecule type" value="Genomic_DNA"/>
</dbReference>
<feature type="compositionally biased region" description="Polar residues" evidence="1">
    <location>
        <begin position="1"/>
        <end position="11"/>
    </location>
</feature>
<protein>
    <submittedName>
        <fullName evidence="2">Uncharacterized protein</fullName>
    </submittedName>
</protein>
<sequence length="131" mass="13887">MSQSRGGSSPSKVPDGKSKPGGAWSDGKDGVEAELGPREGLRRKQQTLILDEENPSAVPQVKSVVRVTTPPAAPGRSWDLTVEDSRTEPGNNRRSRAEPAKSWWPFGGGGASVAPAEIKEEVTAVSSFTFD</sequence>
<proteinExistence type="predicted"/>
<feature type="compositionally biased region" description="Basic and acidic residues" evidence="1">
    <location>
        <begin position="26"/>
        <end position="42"/>
    </location>
</feature>
<reference evidence="2" key="1">
    <citation type="submission" date="2023-08" db="EMBL/GenBank/DDBJ databases">
        <authorList>
            <person name="Chen Y."/>
            <person name="Shah S."/>
            <person name="Dougan E. K."/>
            <person name="Thang M."/>
            <person name="Chan C."/>
        </authorList>
    </citation>
    <scope>NUCLEOTIDE SEQUENCE</scope>
</reference>
<evidence type="ECO:0000313" key="2">
    <source>
        <dbReference type="EMBL" id="CAJ1378631.1"/>
    </source>
</evidence>
<name>A0AA36MNQ9_9DINO</name>
<gene>
    <name evidence="2" type="ORF">EVOR1521_LOCUS7126</name>
</gene>
<comment type="caution">
    <text evidence="2">The sequence shown here is derived from an EMBL/GenBank/DDBJ whole genome shotgun (WGS) entry which is preliminary data.</text>
</comment>
<keyword evidence="3" id="KW-1185">Reference proteome</keyword>
<dbReference type="Proteomes" id="UP001178507">
    <property type="component" value="Unassembled WGS sequence"/>
</dbReference>
<dbReference type="AlphaFoldDB" id="A0AA36MNQ9"/>
<evidence type="ECO:0000256" key="1">
    <source>
        <dbReference type="SAM" id="MobiDB-lite"/>
    </source>
</evidence>
<feature type="region of interest" description="Disordered" evidence="1">
    <location>
        <begin position="1"/>
        <end position="112"/>
    </location>
</feature>